<evidence type="ECO:0000256" key="5">
    <source>
        <dbReference type="ARBA" id="ARBA00023163"/>
    </source>
</evidence>
<keyword evidence="1" id="KW-0479">Metal-binding</keyword>
<protein>
    <recommendedName>
        <fullName evidence="8">Zn(2)-C6 fungal-type domain-containing protein</fullName>
    </recommendedName>
</protein>
<evidence type="ECO:0000256" key="2">
    <source>
        <dbReference type="ARBA" id="ARBA00022833"/>
    </source>
</evidence>
<evidence type="ECO:0000256" key="3">
    <source>
        <dbReference type="ARBA" id="ARBA00023015"/>
    </source>
</evidence>
<dbReference type="Pfam" id="PF00172">
    <property type="entry name" value="Zn_clus"/>
    <property type="match status" value="1"/>
</dbReference>
<dbReference type="InterPro" id="IPR036864">
    <property type="entry name" value="Zn2-C6_fun-type_DNA-bd_sf"/>
</dbReference>
<gene>
    <name evidence="9" type="ORF">PENARI_c002G02476</name>
</gene>
<evidence type="ECO:0000256" key="7">
    <source>
        <dbReference type="SAM" id="MobiDB-lite"/>
    </source>
</evidence>
<organism evidence="9 10">
    <name type="scientific">Penicillium arizonense</name>
    <dbReference type="NCBI Taxonomy" id="1835702"/>
    <lineage>
        <taxon>Eukaryota</taxon>
        <taxon>Fungi</taxon>
        <taxon>Dikarya</taxon>
        <taxon>Ascomycota</taxon>
        <taxon>Pezizomycotina</taxon>
        <taxon>Eurotiomycetes</taxon>
        <taxon>Eurotiomycetidae</taxon>
        <taxon>Eurotiales</taxon>
        <taxon>Aspergillaceae</taxon>
        <taxon>Penicillium</taxon>
    </lineage>
</organism>
<dbReference type="RefSeq" id="XP_022492207.1">
    <property type="nucleotide sequence ID" value="XM_022627310.1"/>
</dbReference>
<proteinExistence type="predicted"/>
<dbReference type="Proteomes" id="UP000177622">
    <property type="component" value="Unassembled WGS sequence"/>
</dbReference>
<keyword evidence="2" id="KW-0862">Zinc</keyword>
<dbReference type="PANTHER" id="PTHR36206">
    <property type="entry name" value="ASPERCRYPTIN BIOSYNTHESIS CLUSTER-SPECIFIC TRANSCRIPTION REGULATOR ATNN-RELATED"/>
    <property type="match status" value="1"/>
</dbReference>
<dbReference type="PANTHER" id="PTHR36206:SF14">
    <property type="entry name" value="ZN(2)-C6 FUNGAL-TYPE DOMAIN-CONTAINING PROTEIN-RELATED"/>
    <property type="match status" value="1"/>
</dbReference>
<keyword evidence="4" id="KW-0238">DNA-binding</keyword>
<evidence type="ECO:0000259" key="8">
    <source>
        <dbReference type="PROSITE" id="PS50048"/>
    </source>
</evidence>
<feature type="region of interest" description="Disordered" evidence="7">
    <location>
        <begin position="1"/>
        <end position="22"/>
    </location>
</feature>
<dbReference type="STRING" id="1835702.A0A1F5LUN7"/>
<dbReference type="GeneID" id="34572044"/>
<feature type="region of interest" description="Disordered" evidence="7">
    <location>
        <begin position="470"/>
        <end position="502"/>
    </location>
</feature>
<evidence type="ECO:0000313" key="10">
    <source>
        <dbReference type="Proteomes" id="UP000177622"/>
    </source>
</evidence>
<dbReference type="PROSITE" id="PS50048">
    <property type="entry name" value="ZN2_CY6_FUNGAL_2"/>
    <property type="match status" value="1"/>
</dbReference>
<sequence>MPVRSSGRPRGSSTRASTRASTSRSKLGCKTCKIRRVKCGEEKPSCLRCTSTGRKCDYGSASSRTTSLFISENPLSLSPNTVWRERRAFAYYFQHTATSIGGELDVDFWRTIVPQVCRSEPAVWDAMISISSLFETPDPGPDLAPLRRDHPRRLNQNQRDALSWYSRSVSAVRQGIERGGVGVFTGLITCVLFICVEALLGDLEESLHLFNQGVHLIQAIRNRMDCGTLTSTEASLLEETIVPIFVRLGAVTLHNLADQTSVLLRESESESTQEVNFVSLRSAREAIVLLSAEIHMFERVCEQDLEQSHACRISQTLMTRQRTLSDKLQSWHTAFTRLMASLRTNDQLGTCALLLAYYEMLFVILGVCVSPSRITTDIYTPNFQNMIEQSSIALKGSARFDGSQPPFTFEISVGLPLFFTCVRCRDPSIRRTALAMLRRAHRVLGLHNRDQGIVLIEAIVMIEEKNGTSIDQAQSTSSPVTAKANDTPEHQLDSGDTTKPSTPFTFPVAGPYSTPPELEARTTEVLVPQEARIKPLGVFRPRDGYPPGMTEEDLEKCSQRYDQLFFGFSWNEYNQTNNTWRTVYGCLPVDL</sequence>
<keyword evidence="6" id="KW-0539">Nucleus</keyword>
<keyword evidence="3" id="KW-0805">Transcription regulation</keyword>
<comment type="caution">
    <text evidence="9">The sequence shown here is derived from an EMBL/GenBank/DDBJ whole genome shotgun (WGS) entry which is preliminary data.</text>
</comment>
<dbReference type="SMART" id="SM00066">
    <property type="entry name" value="GAL4"/>
    <property type="match status" value="1"/>
</dbReference>
<dbReference type="PROSITE" id="PS00463">
    <property type="entry name" value="ZN2_CY6_FUNGAL_1"/>
    <property type="match status" value="1"/>
</dbReference>
<accession>A0A1F5LUN7</accession>
<evidence type="ECO:0000256" key="6">
    <source>
        <dbReference type="ARBA" id="ARBA00023242"/>
    </source>
</evidence>
<keyword evidence="5" id="KW-0804">Transcription</keyword>
<dbReference type="InterPro" id="IPR052360">
    <property type="entry name" value="Transcr_Regulatory_Proteins"/>
</dbReference>
<reference evidence="9 10" key="1">
    <citation type="journal article" date="2016" name="Sci. Rep.">
        <title>Penicillium arizonense, a new, genome sequenced fungal species, reveals a high chemical diversity in secreted metabolites.</title>
        <authorList>
            <person name="Grijseels S."/>
            <person name="Nielsen J.C."/>
            <person name="Randelovic M."/>
            <person name="Nielsen J."/>
            <person name="Nielsen K.F."/>
            <person name="Workman M."/>
            <person name="Frisvad J.C."/>
        </authorList>
    </citation>
    <scope>NUCLEOTIDE SEQUENCE [LARGE SCALE GENOMIC DNA]</scope>
    <source>
        <strain evidence="9 10">CBS 141311</strain>
    </source>
</reference>
<feature type="domain" description="Zn(2)-C6 fungal-type" evidence="8">
    <location>
        <begin position="28"/>
        <end position="58"/>
    </location>
</feature>
<dbReference type="CDD" id="cd00067">
    <property type="entry name" value="GAL4"/>
    <property type="match status" value="1"/>
</dbReference>
<dbReference type="GO" id="GO:0008270">
    <property type="term" value="F:zinc ion binding"/>
    <property type="evidence" value="ECO:0007669"/>
    <property type="project" value="InterPro"/>
</dbReference>
<evidence type="ECO:0000313" key="9">
    <source>
        <dbReference type="EMBL" id="OGE56780.1"/>
    </source>
</evidence>
<evidence type="ECO:0000256" key="4">
    <source>
        <dbReference type="ARBA" id="ARBA00023125"/>
    </source>
</evidence>
<dbReference type="GO" id="GO:0003677">
    <property type="term" value="F:DNA binding"/>
    <property type="evidence" value="ECO:0007669"/>
    <property type="project" value="UniProtKB-KW"/>
</dbReference>
<dbReference type="OrthoDB" id="3145928at2759"/>
<dbReference type="GO" id="GO:0000981">
    <property type="term" value="F:DNA-binding transcription factor activity, RNA polymerase II-specific"/>
    <property type="evidence" value="ECO:0007669"/>
    <property type="project" value="InterPro"/>
</dbReference>
<keyword evidence="10" id="KW-1185">Reference proteome</keyword>
<dbReference type="Gene3D" id="4.10.240.10">
    <property type="entry name" value="Zn(2)-C6 fungal-type DNA-binding domain"/>
    <property type="match status" value="1"/>
</dbReference>
<name>A0A1F5LUN7_PENAI</name>
<dbReference type="EMBL" id="LXJU01000002">
    <property type="protein sequence ID" value="OGE56780.1"/>
    <property type="molecule type" value="Genomic_DNA"/>
</dbReference>
<evidence type="ECO:0000256" key="1">
    <source>
        <dbReference type="ARBA" id="ARBA00022723"/>
    </source>
</evidence>
<feature type="compositionally biased region" description="Polar residues" evidence="7">
    <location>
        <begin position="470"/>
        <end position="480"/>
    </location>
</feature>
<dbReference type="InterPro" id="IPR001138">
    <property type="entry name" value="Zn2Cys6_DnaBD"/>
</dbReference>
<dbReference type="SUPFAM" id="SSF57701">
    <property type="entry name" value="Zn2/Cys6 DNA-binding domain"/>
    <property type="match status" value="1"/>
</dbReference>
<dbReference type="AlphaFoldDB" id="A0A1F5LUN7"/>